<comment type="caution">
    <text evidence="1">The sequence shown here is derived from an EMBL/GenBank/DDBJ whole genome shotgun (WGS) entry which is preliminary data.</text>
</comment>
<dbReference type="Proteomes" id="UP000494256">
    <property type="component" value="Unassembled WGS sequence"/>
</dbReference>
<sequence length="354" mass="38616">MKDTMKSCQHTLSDDVLYKEVVVIGNGPSGMVTSFMLAGNVPYLKEIPDDLPIDEMLKARLSNLPQGQSLYETDLTELAEGLEGRSQNPIPLLVDNLLKPCADMGFQADSLIEWKFDIDKQISHIVLGRGPPGGSWNTFPPTVRTLSPAAWLSLPPHSAQGAARLSARAVANYCRRYVHACKLQKYFRTGVTVTSVTRLPQSDGPGCHNKRCPLNAQFCVAGYDNVTCRPFRYTCARVVVASGSAERPNALAPRLARHALHALAPLQRAIQATASHATPVPGAVLIVGSGLSAADAVCLCRAAGLRALHLHRAPADALARLSPVAYPDYCQVFYFTYSFTRYISYRSEIYVFLL</sequence>
<dbReference type="Gene3D" id="3.50.50.60">
    <property type="entry name" value="FAD/NAD(P)-binding domain"/>
    <property type="match status" value="1"/>
</dbReference>
<dbReference type="InterPro" id="IPR029731">
    <property type="entry name" value="OSGIN1/2"/>
</dbReference>
<dbReference type="PANTHER" id="PTHR15192">
    <property type="entry name" value="PROTEIN CBG05349"/>
    <property type="match status" value="1"/>
</dbReference>
<accession>A0A8S0Z991</accession>
<dbReference type="OrthoDB" id="6419888at2759"/>
<evidence type="ECO:0000313" key="2">
    <source>
        <dbReference type="Proteomes" id="UP000494256"/>
    </source>
</evidence>
<dbReference type="AlphaFoldDB" id="A0A8S0Z991"/>
<dbReference type="InterPro" id="IPR036188">
    <property type="entry name" value="FAD/NAD-bd_sf"/>
</dbReference>
<dbReference type="SUPFAM" id="SSF51905">
    <property type="entry name" value="FAD/NAD(P)-binding domain"/>
    <property type="match status" value="1"/>
</dbReference>
<evidence type="ECO:0000313" key="1">
    <source>
        <dbReference type="EMBL" id="CAB3229312.1"/>
    </source>
</evidence>
<organism evidence="1 2">
    <name type="scientific">Arctia plantaginis</name>
    <name type="common">Wood tiger moth</name>
    <name type="synonym">Phalaena plantaginis</name>
    <dbReference type="NCBI Taxonomy" id="874455"/>
    <lineage>
        <taxon>Eukaryota</taxon>
        <taxon>Metazoa</taxon>
        <taxon>Ecdysozoa</taxon>
        <taxon>Arthropoda</taxon>
        <taxon>Hexapoda</taxon>
        <taxon>Insecta</taxon>
        <taxon>Pterygota</taxon>
        <taxon>Neoptera</taxon>
        <taxon>Endopterygota</taxon>
        <taxon>Lepidoptera</taxon>
        <taxon>Glossata</taxon>
        <taxon>Ditrysia</taxon>
        <taxon>Noctuoidea</taxon>
        <taxon>Erebidae</taxon>
        <taxon>Arctiinae</taxon>
        <taxon>Arctia</taxon>
    </lineage>
</organism>
<protein>
    <submittedName>
        <fullName evidence="1">Uncharacterized protein</fullName>
    </submittedName>
</protein>
<dbReference type="PANTHER" id="PTHR15192:SF8">
    <property type="entry name" value="FAD_NAD(P)-BINDING DOMAIN-CONTAINING PROTEIN"/>
    <property type="match status" value="1"/>
</dbReference>
<reference evidence="1 2" key="1">
    <citation type="submission" date="2020-04" db="EMBL/GenBank/DDBJ databases">
        <authorList>
            <person name="Wallbank WR R."/>
            <person name="Pardo Diaz C."/>
            <person name="Kozak K."/>
            <person name="Martin S."/>
            <person name="Jiggins C."/>
            <person name="Moest M."/>
            <person name="Warren A I."/>
            <person name="Byers J.R.P. K."/>
            <person name="Montejo-Kovacevich G."/>
            <person name="Yen C E."/>
        </authorList>
    </citation>
    <scope>NUCLEOTIDE SEQUENCE [LARGE SCALE GENOMIC DNA]</scope>
</reference>
<proteinExistence type="predicted"/>
<name>A0A8S0Z991_ARCPL</name>
<dbReference type="EMBL" id="CADEBD010000286">
    <property type="protein sequence ID" value="CAB3229312.1"/>
    <property type="molecule type" value="Genomic_DNA"/>
</dbReference>
<gene>
    <name evidence="1" type="ORF">APLA_LOCUS3959</name>
</gene>